<dbReference type="InterPro" id="IPR050641">
    <property type="entry name" value="RIFMO-like"/>
</dbReference>
<evidence type="ECO:0000256" key="4">
    <source>
        <dbReference type="SAM" id="MobiDB-lite"/>
    </source>
</evidence>
<evidence type="ECO:0000256" key="3">
    <source>
        <dbReference type="ARBA" id="ARBA00022827"/>
    </source>
</evidence>
<feature type="compositionally biased region" description="Polar residues" evidence="4">
    <location>
        <begin position="470"/>
        <end position="482"/>
    </location>
</feature>
<dbReference type="InterPro" id="IPR002938">
    <property type="entry name" value="FAD-bd"/>
</dbReference>
<keyword evidence="3" id="KW-0274">FAD</keyword>
<evidence type="ECO:0000256" key="2">
    <source>
        <dbReference type="ARBA" id="ARBA00022630"/>
    </source>
</evidence>
<feature type="domain" description="FAD-binding" evidence="5">
    <location>
        <begin position="5"/>
        <end position="344"/>
    </location>
</feature>
<keyword evidence="6" id="KW-0560">Oxidoreductase</keyword>
<keyword evidence="7" id="KW-1185">Reference proteome</keyword>
<dbReference type="PRINTS" id="PR00420">
    <property type="entry name" value="RNGMNOXGNASE"/>
</dbReference>
<protein>
    <submittedName>
        <fullName evidence="6">FAD-dependent monooxygenase</fullName>
    </submittedName>
</protein>
<dbReference type="RefSeq" id="WP_278221084.1">
    <property type="nucleotide sequence ID" value="NZ_JAKZMO010000008.1"/>
</dbReference>
<comment type="caution">
    <text evidence="6">The sequence shown here is derived from an EMBL/GenBank/DDBJ whole genome shotgun (WGS) entry which is preliminary data.</text>
</comment>
<dbReference type="SUPFAM" id="SSF51905">
    <property type="entry name" value="FAD/NAD(P)-binding domain"/>
    <property type="match status" value="1"/>
</dbReference>
<keyword evidence="2" id="KW-0285">Flavoprotein</keyword>
<dbReference type="PANTHER" id="PTHR43004:SF19">
    <property type="entry name" value="BINDING MONOOXYGENASE, PUTATIVE (JCVI)-RELATED"/>
    <property type="match status" value="1"/>
</dbReference>
<dbReference type="PANTHER" id="PTHR43004">
    <property type="entry name" value="TRK SYSTEM POTASSIUM UPTAKE PROTEIN"/>
    <property type="match status" value="1"/>
</dbReference>
<reference evidence="6" key="1">
    <citation type="journal article" date="2023" name="Environ. Microbiol.">
        <title>The 2-methylpropene degradation pathway in Mycobacteriaceae family strains.</title>
        <authorList>
            <person name="Helbich S."/>
            <person name="Barrantes I."/>
            <person name="Dos Anjos Borges L.G."/>
            <person name="Pieper D.H."/>
            <person name="Vainshtein Y."/>
            <person name="Sohn K."/>
            <person name="Engesser K.H."/>
        </authorList>
    </citation>
    <scope>NUCLEOTIDE SEQUENCE</scope>
    <source>
        <strain evidence="6">IBE100</strain>
    </source>
</reference>
<name>A0ABT6GP96_MYCGU</name>
<dbReference type="Proteomes" id="UP001154266">
    <property type="component" value="Unassembled WGS sequence"/>
</dbReference>
<organism evidence="6 7">
    <name type="scientific">Mycolicibacterium gadium</name>
    <name type="common">Mycobacterium gadium</name>
    <dbReference type="NCBI Taxonomy" id="1794"/>
    <lineage>
        <taxon>Bacteria</taxon>
        <taxon>Bacillati</taxon>
        <taxon>Actinomycetota</taxon>
        <taxon>Actinomycetes</taxon>
        <taxon>Mycobacteriales</taxon>
        <taxon>Mycobacteriaceae</taxon>
        <taxon>Mycolicibacterium</taxon>
    </lineage>
</organism>
<evidence type="ECO:0000259" key="5">
    <source>
        <dbReference type="Pfam" id="PF01494"/>
    </source>
</evidence>
<feature type="region of interest" description="Disordered" evidence="4">
    <location>
        <begin position="470"/>
        <end position="496"/>
    </location>
</feature>
<dbReference type="Pfam" id="PF01494">
    <property type="entry name" value="FAD_binding_3"/>
    <property type="match status" value="1"/>
</dbReference>
<accession>A0ABT6GP96</accession>
<sequence length="496" mass="54155">MVFTTDVLVVGAGPTGLTTAIELARRGVRVAILDKVPERPYAESRAEGVHAKTLEIFERQGLLAPVLAHGRVLAGFAFRTGRRRLGELSAAGLDTPHAYSVLLPQSEIERIQIDRLRSLGIDVQRPVEVLDVRQDDEGVRAHLRMGDGTASTIISQYLVAADGGHSSVRKALGADFAGEKLQGAYVMDADAEFAVEPAADRGTFILSRGGFVVIGRRPDGTHRIALSLPARDRRISRDRPTREELQRLLDGFPKVGITLRAISWSSAFFISSRAVDRLRHGRVFLAGDAAHIHSPVGGQGMNTGIQDAVNLAWKLALVVQGSGTEALLESYDSERLPVIQRLIASTSASTKPLLWQHPVATAVRNAVLQVLLPLPAVQARLFDSFTGFTVRYRRGAFIPAARRTARRHGPAPGEIAPEASRGGRRWYPLWGSDTRHQLLIFCDQDGVPESVSTWVNRRADLIRPLVVSARQTQETRTQSATPLSRCAAATPRHRAR</sequence>
<gene>
    <name evidence="6" type="ORF">MNO81_11260</name>
</gene>
<dbReference type="Gene3D" id="3.30.70.2450">
    <property type="match status" value="1"/>
</dbReference>
<evidence type="ECO:0000313" key="6">
    <source>
        <dbReference type="EMBL" id="MDG5483369.1"/>
    </source>
</evidence>
<dbReference type="InterPro" id="IPR036188">
    <property type="entry name" value="FAD/NAD-bd_sf"/>
</dbReference>
<keyword evidence="6" id="KW-0503">Monooxygenase</keyword>
<dbReference type="GO" id="GO:0004497">
    <property type="term" value="F:monooxygenase activity"/>
    <property type="evidence" value="ECO:0007669"/>
    <property type="project" value="UniProtKB-KW"/>
</dbReference>
<dbReference type="Gene3D" id="3.50.50.60">
    <property type="entry name" value="FAD/NAD(P)-binding domain"/>
    <property type="match status" value="1"/>
</dbReference>
<proteinExistence type="predicted"/>
<evidence type="ECO:0000313" key="7">
    <source>
        <dbReference type="Proteomes" id="UP001154266"/>
    </source>
</evidence>
<comment type="cofactor">
    <cofactor evidence="1">
        <name>FAD</name>
        <dbReference type="ChEBI" id="CHEBI:57692"/>
    </cofactor>
</comment>
<evidence type="ECO:0000256" key="1">
    <source>
        <dbReference type="ARBA" id="ARBA00001974"/>
    </source>
</evidence>
<dbReference type="EMBL" id="JAKZMO010000008">
    <property type="protein sequence ID" value="MDG5483369.1"/>
    <property type="molecule type" value="Genomic_DNA"/>
</dbReference>